<reference evidence="1" key="1">
    <citation type="submission" date="2021-06" db="EMBL/GenBank/DDBJ databases">
        <authorList>
            <person name="Kallberg Y."/>
            <person name="Tangrot J."/>
            <person name="Rosling A."/>
        </authorList>
    </citation>
    <scope>NUCLEOTIDE SEQUENCE</scope>
    <source>
        <strain evidence="1">CL356</strain>
    </source>
</reference>
<evidence type="ECO:0000313" key="1">
    <source>
        <dbReference type="EMBL" id="CAG8761712.1"/>
    </source>
</evidence>
<gene>
    <name evidence="1" type="ORF">ACOLOM_LOCUS13233</name>
</gene>
<dbReference type="Proteomes" id="UP000789525">
    <property type="component" value="Unassembled WGS sequence"/>
</dbReference>
<accession>A0ACA9QTD7</accession>
<organism evidence="1 2">
    <name type="scientific">Acaulospora colombiana</name>
    <dbReference type="NCBI Taxonomy" id="27376"/>
    <lineage>
        <taxon>Eukaryota</taxon>
        <taxon>Fungi</taxon>
        <taxon>Fungi incertae sedis</taxon>
        <taxon>Mucoromycota</taxon>
        <taxon>Glomeromycotina</taxon>
        <taxon>Glomeromycetes</taxon>
        <taxon>Diversisporales</taxon>
        <taxon>Acaulosporaceae</taxon>
        <taxon>Acaulospora</taxon>
    </lineage>
</organism>
<proteinExistence type="predicted"/>
<name>A0ACA9QTD7_9GLOM</name>
<dbReference type="EMBL" id="CAJVPT010059274">
    <property type="protein sequence ID" value="CAG8761712.1"/>
    <property type="molecule type" value="Genomic_DNA"/>
</dbReference>
<feature type="non-terminal residue" evidence="1">
    <location>
        <position position="64"/>
    </location>
</feature>
<protein>
    <submittedName>
        <fullName evidence="1">14526_t:CDS:1</fullName>
    </submittedName>
</protein>
<keyword evidence="2" id="KW-1185">Reference proteome</keyword>
<evidence type="ECO:0000313" key="2">
    <source>
        <dbReference type="Proteomes" id="UP000789525"/>
    </source>
</evidence>
<sequence length="64" mass="7589">YWDRDPNTWGGVNDWDLYWIMQPQRVAITKCNSHSSLIEELVNLKKIFDTTTPAYKKACDIQNR</sequence>
<feature type="non-terminal residue" evidence="1">
    <location>
        <position position="1"/>
    </location>
</feature>
<comment type="caution">
    <text evidence="1">The sequence shown here is derived from an EMBL/GenBank/DDBJ whole genome shotgun (WGS) entry which is preliminary data.</text>
</comment>